<dbReference type="Pfam" id="PF00891">
    <property type="entry name" value="Methyltransf_2"/>
    <property type="match status" value="1"/>
</dbReference>
<dbReference type="InterPro" id="IPR012967">
    <property type="entry name" value="COMT_dimerisation"/>
</dbReference>
<dbReference type="RefSeq" id="XP_022136005.1">
    <property type="nucleotide sequence ID" value="XM_022280313.1"/>
</dbReference>
<dbReference type="KEGG" id="mcha:111007812"/>
<dbReference type="GO" id="GO:0046983">
    <property type="term" value="F:protein dimerization activity"/>
    <property type="evidence" value="ECO:0007669"/>
    <property type="project" value="InterPro"/>
</dbReference>
<feature type="domain" description="O-methyltransferase C-terminal" evidence="5">
    <location>
        <begin position="137"/>
        <end position="351"/>
    </location>
</feature>
<keyword evidence="2" id="KW-0808">Transferase</keyword>
<feature type="active site" description="Proton acceptor" evidence="4">
    <location>
        <position position="272"/>
    </location>
</feature>
<keyword evidence="1" id="KW-0489">Methyltransferase</keyword>
<evidence type="ECO:0000313" key="7">
    <source>
        <dbReference type="Proteomes" id="UP000504603"/>
    </source>
</evidence>
<dbReference type="GeneID" id="111007812"/>
<evidence type="ECO:0000256" key="4">
    <source>
        <dbReference type="PIRSR" id="PIRSR005739-1"/>
    </source>
</evidence>
<reference evidence="8" key="1">
    <citation type="submission" date="2025-08" db="UniProtKB">
        <authorList>
            <consortium name="RefSeq"/>
        </authorList>
    </citation>
    <scope>IDENTIFICATION</scope>
    <source>
        <strain evidence="8">OHB3-1</strain>
    </source>
</reference>
<organism evidence="7 8">
    <name type="scientific">Momordica charantia</name>
    <name type="common">Bitter gourd</name>
    <name type="synonym">Balsam pear</name>
    <dbReference type="NCBI Taxonomy" id="3673"/>
    <lineage>
        <taxon>Eukaryota</taxon>
        <taxon>Viridiplantae</taxon>
        <taxon>Streptophyta</taxon>
        <taxon>Embryophyta</taxon>
        <taxon>Tracheophyta</taxon>
        <taxon>Spermatophyta</taxon>
        <taxon>Magnoliopsida</taxon>
        <taxon>eudicotyledons</taxon>
        <taxon>Gunneridae</taxon>
        <taxon>Pentapetalae</taxon>
        <taxon>rosids</taxon>
        <taxon>fabids</taxon>
        <taxon>Cucurbitales</taxon>
        <taxon>Cucurbitaceae</taxon>
        <taxon>Momordiceae</taxon>
        <taxon>Momordica</taxon>
    </lineage>
</organism>
<name>A0A6J1C2M7_MOMCH</name>
<dbReference type="AlphaFoldDB" id="A0A6J1C2M7"/>
<protein>
    <submittedName>
        <fullName evidence="8">Probable O-methyltransferase 3</fullName>
    </submittedName>
</protein>
<evidence type="ECO:0000256" key="2">
    <source>
        <dbReference type="ARBA" id="ARBA00022679"/>
    </source>
</evidence>
<dbReference type="SUPFAM" id="SSF53335">
    <property type="entry name" value="S-adenosyl-L-methionine-dependent methyltransferases"/>
    <property type="match status" value="1"/>
</dbReference>
<dbReference type="GO" id="GO:0009717">
    <property type="term" value="P:isoflavonoid biosynthetic process"/>
    <property type="evidence" value="ECO:0007669"/>
    <property type="project" value="UniProtKB-ARBA"/>
</dbReference>
<feature type="domain" description="O-methyltransferase dimerisation" evidence="6">
    <location>
        <begin position="23"/>
        <end position="116"/>
    </location>
</feature>
<dbReference type="Gene3D" id="1.10.10.10">
    <property type="entry name" value="Winged helix-like DNA-binding domain superfamily/Winged helix DNA-binding domain"/>
    <property type="match status" value="1"/>
</dbReference>
<dbReference type="OrthoDB" id="2410195at2759"/>
<dbReference type="InterPro" id="IPR036390">
    <property type="entry name" value="WH_DNA-bd_sf"/>
</dbReference>
<dbReference type="FunFam" id="1.10.10.10:FF:000213">
    <property type="entry name" value="Coniferyl alcohol 9-O-methyltransferase"/>
    <property type="match status" value="1"/>
</dbReference>
<dbReference type="PANTHER" id="PTHR11746">
    <property type="entry name" value="O-METHYLTRANSFERASE"/>
    <property type="match status" value="1"/>
</dbReference>
<dbReference type="Proteomes" id="UP000504603">
    <property type="component" value="Unplaced"/>
</dbReference>
<accession>A0A6J1C2M7</accession>
<dbReference type="InterPro" id="IPR029063">
    <property type="entry name" value="SAM-dependent_MTases_sf"/>
</dbReference>
<keyword evidence="7" id="KW-1185">Reference proteome</keyword>
<proteinExistence type="predicted"/>
<dbReference type="GO" id="GO:0008171">
    <property type="term" value="F:O-methyltransferase activity"/>
    <property type="evidence" value="ECO:0007669"/>
    <property type="project" value="InterPro"/>
</dbReference>
<gene>
    <name evidence="8" type="primary">LOC111007812</name>
</gene>
<dbReference type="CDD" id="cd02440">
    <property type="entry name" value="AdoMet_MTases"/>
    <property type="match status" value="1"/>
</dbReference>
<keyword evidence="3" id="KW-0949">S-adenosyl-L-methionine</keyword>
<evidence type="ECO:0000313" key="8">
    <source>
        <dbReference type="RefSeq" id="XP_022136005.1"/>
    </source>
</evidence>
<dbReference type="PIRSF" id="PIRSF005739">
    <property type="entry name" value="O-mtase"/>
    <property type="match status" value="1"/>
</dbReference>
<dbReference type="SUPFAM" id="SSF46785">
    <property type="entry name" value="Winged helix' DNA-binding domain"/>
    <property type="match status" value="1"/>
</dbReference>
<dbReference type="Pfam" id="PF08100">
    <property type="entry name" value="Dimerisation"/>
    <property type="match status" value="1"/>
</dbReference>
<evidence type="ECO:0000256" key="1">
    <source>
        <dbReference type="ARBA" id="ARBA00022603"/>
    </source>
</evidence>
<dbReference type="InterPro" id="IPR016461">
    <property type="entry name" value="COMT-like"/>
</dbReference>
<dbReference type="FunFam" id="3.40.50.150:FF:000057">
    <property type="entry name" value="O-methyltransferase ZRP4"/>
    <property type="match status" value="1"/>
</dbReference>
<evidence type="ECO:0000259" key="6">
    <source>
        <dbReference type="Pfam" id="PF08100"/>
    </source>
</evidence>
<dbReference type="PROSITE" id="PS51683">
    <property type="entry name" value="SAM_OMT_II"/>
    <property type="match status" value="1"/>
</dbReference>
<dbReference type="InterPro" id="IPR001077">
    <property type="entry name" value="COMT_C"/>
</dbReference>
<evidence type="ECO:0000256" key="3">
    <source>
        <dbReference type="ARBA" id="ARBA00022691"/>
    </source>
</evidence>
<evidence type="ECO:0000259" key="5">
    <source>
        <dbReference type="Pfam" id="PF00891"/>
    </source>
</evidence>
<dbReference type="Gene3D" id="3.40.50.150">
    <property type="entry name" value="Vaccinia Virus protein VP39"/>
    <property type="match status" value="1"/>
</dbReference>
<dbReference type="InterPro" id="IPR036388">
    <property type="entry name" value="WH-like_DNA-bd_sf"/>
</dbReference>
<sequence length="369" mass="41015">MDLEQGGETAIDEILEAQSHICSHIFSFINPMALKCAVQLGIPDAIHRHGPNPMPLSQLVSALQLSPQKTPHVYRLMRLLVHLGFFVMQKLSQNGEQEKEEEGYVLTNSSRFLLKDNPLTLTPFVLSMLDPGLVEPWRFLSASFQSSDDHRTAFDMAHGTPFWEFMASRQKDSDVFNAGMASDAKLVIGVLLEKYKGVFEGLGSVVDVGGGTGALAKAIAEAFPQIECTVLDLPQVVADFKGNGKNNLNYVGGDMFEAIPPANALLLKWVLHDWSDEGCIKILKKCKEAITEHGKKGKVMVIEMVVGNKKMDDKVVQTQLFFDILLMTMLVGGRERSEEEWAQIFYASGFSDYKIFPILGLRSLMEIYP</sequence>
<dbReference type="GO" id="GO:0008757">
    <property type="term" value="F:S-adenosylmethionine-dependent methyltransferase activity"/>
    <property type="evidence" value="ECO:0007669"/>
    <property type="project" value="UniProtKB-ARBA"/>
</dbReference>
<dbReference type="GO" id="GO:0032259">
    <property type="term" value="P:methylation"/>
    <property type="evidence" value="ECO:0007669"/>
    <property type="project" value="UniProtKB-KW"/>
</dbReference>